<organism evidence="2 3">
    <name type="scientific">Helicobacter brantae</name>
    <dbReference type="NCBI Taxonomy" id="375927"/>
    <lineage>
        <taxon>Bacteria</taxon>
        <taxon>Pseudomonadati</taxon>
        <taxon>Campylobacterota</taxon>
        <taxon>Epsilonproteobacteria</taxon>
        <taxon>Campylobacterales</taxon>
        <taxon>Helicobacteraceae</taxon>
        <taxon>Helicobacter</taxon>
    </lineage>
</organism>
<dbReference type="InterPro" id="IPR052514">
    <property type="entry name" value="SAM-dependent_MTase"/>
</dbReference>
<accession>A0A3D8J1V7</accession>
<protein>
    <submittedName>
        <fullName evidence="2">FkbM family methyltransferase</fullName>
    </submittedName>
</protein>
<name>A0A3D8J1V7_9HELI</name>
<keyword evidence="2" id="KW-0808">Transferase</keyword>
<dbReference type="EMBL" id="NXLV01000004">
    <property type="protein sequence ID" value="RDU71220.1"/>
    <property type="molecule type" value="Genomic_DNA"/>
</dbReference>
<dbReference type="Pfam" id="PF05050">
    <property type="entry name" value="Methyltransf_21"/>
    <property type="match status" value="1"/>
</dbReference>
<comment type="caution">
    <text evidence="2">The sequence shown here is derived from an EMBL/GenBank/DDBJ whole genome shotgun (WGS) entry which is preliminary data.</text>
</comment>
<reference evidence="2 3" key="1">
    <citation type="submission" date="2018-04" db="EMBL/GenBank/DDBJ databases">
        <title>Novel Campyloabacter and Helicobacter Species and Strains.</title>
        <authorList>
            <person name="Mannion A.J."/>
            <person name="Shen Z."/>
            <person name="Fox J.G."/>
        </authorList>
    </citation>
    <scope>NUCLEOTIDE SEQUENCE [LARGE SCALE GENOMIC DNA]</scope>
    <source>
        <strain evidence="2 3">MIT 04-9366</strain>
    </source>
</reference>
<dbReference type="AlphaFoldDB" id="A0A3D8J1V7"/>
<dbReference type="NCBIfam" id="TIGR01444">
    <property type="entry name" value="fkbM_fam"/>
    <property type="match status" value="1"/>
</dbReference>
<dbReference type="RefSeq" id="WP_115569366.1">
    <property type="nucleotide sequence ID" value="NZ_NXLV01000004.1"/>
</dbReference>
<dbReference type="SUPFAM" id="SSF53335">
    <property type="entry name" value="S-adenosyl-L-methionine-dependent methyltransferases"/>
    <property type="match status" value="1"/>
</dbReference>
<dbReference type="GO" id="GO:0008168">
    <property type="term" value="F:methyltransferase activity"/>
    <property type="evidence" value="ECO:0007669"/>
    <property type="project" value="UniProtKB-KW"/>
</dbReference>
<evidence type="ECO:0000259" key="1">
    <source>
        <dbReference type="Pfam" id="PF05050"/>
    </source>
</evidence>
<proteinExistence type="predicted"/>
<keyword evidence="3" id="KW-1185">Reference proteome</keyword>
<dbReference type="OrthoDB" id="4104638at2"/>
<sequence>MIDKQRLLIDALCDPNGLGKLELMLYNVHTPWHYRYIFHQLPYHISKLEGKRVVCIDCGAHAGLMSDVFLWCGAETHAFEPNPAILPFLRKKFSQAMSEGRYVLNPKAVADSDGEMELFVDDGGVLSQGIRIIGESKEMKSIQKVEVVDLVRYIKELGEVDIYFLKIDVEGAEFGIIEKLIKEGLHKKIHYIACETHERFFSDGEEKMRKIRELIKSNNIKNIFLDWV</sequence>
<dbReference type="Proteomes" id="UP000257045">
    <property type="component" value="Unassembled WGS sequence"/>
</dbReference>
<dbReference type="InterPro" id="IPR029063">
    <property type="entry name" value="SAM-dependent_MTases_sf"/>
</dbReference>
<evidence type="ECO:0000313" key="2">
    <source>
        <dbReference type="EMBL" id="RDU71220.1"/>
    </source>
</evidence>
<evidence type="ECO:0000313" key="3">
    <source>
        <dbReference type="Proteomes" id="UP000257045"/>
    </source>
</evidence>
<dbReference type="PANTHER" id="PTHR34203">
    <property type="entry name" value="METHYLTRANSFERASE, FKBM FAMILY PROTEIN"/>
    <property type="match status" value="1"/>
</dbReference>
<dbReference type="GO" id="GO:0032259">
    <property type="term" value="P:methylation"/>
    <property type="evidence" value="ECO:0007669"/>
    <property type="project" value="UniProtKB-KW"/>
</dbReference>
<keyword evidence="2" id="KW-0489">Methyltransferase</keyword>
<dbReference type="InterPro" id="IPR006342">
    <property type="entry name" value="FkbM_mtfrase"/>
</dbReference>
<feature type="domain" description="Methyltransferase FkbM" evidence="1">
    <location>
        <begin position="57"/>
        <end position="218"/>
    </location>
</feature>
<dbReference type="PANTHER" id="PTHR34203:SF15">
    <property type="entry name" value="SLL1173 PROTEIN"/>
    <property type="match status" value="1"/>
</dbReference>
<gene>
    <name evidence="2" type="ORF">CQA58_03650</name>
</gene>
<dbReference type="Gene3D" id="3.40.50.150">
    <property type="entry name" value="Vaccinia Virus protein VP39"/>
    <property type="match status" value="1"/>
</dbReference>